<evidence type="ECO:0000313" key="2">
    <source>
        <dbReference type="EMBL" id="RMI29534.1"/>
    </source>
</evidence>
<dbReference type="GO" id="GO:0009306">
    <property type="term" value="P:protein secretion"/>
    <property type="evidence" value="ECO:0007669"/>
    <property type="project" value="InterPro"/>
</dbReference>
<proteinExistence type="predicted"/>
<keyword evidence="3" id="KW-1185">Reference proteome</keyword>
<dbReference type="Pfam" id="PF10824">
    <property type="entry name" value="T7SS_ESX_EspC"/>
    <property type="match status" value="1"/>
</dbReference>
<dbReference type="EMBL" id="RFFH01000014">
    <property type="protein sequence ID" value="RMI29534.1"/>
    <property type="molecule type" value="Genomic_DNA"/>
</dbReference>
<feature type="compositionally biased region" description="Low complexity" evidence="1">
    <location>
        <begin position="579"/>
        <end position="604"/>
    </location>
</feature>
<feature type="region of interest" description="Disordered" evidence="1">
    <location>
        <begin position="579"/>
        <end position="613"/>
    </location>
</feature>
<feature type="region of interest" description="Disordered" evidence="1">
    <location>
        <begin position="98"/>
        <end position="195"/>
    </location>
</feature>
<accession>A0A3M2KWW3</accession>
<dbReference type="OrthoDB" id="4495983at2"/>
<name>A0A3M2KWW3_9NOCA</name>
<gene>
    <name evidence="2" type="ORF">EBN03_26050</name>
</gene>
<dbReference type="InterPro" id="IPR022536">
    <property type="entry name" value="EspC"/>
</dbReference>
<dbReference type="RefSeq" id="WP_122190768.1">
    <property type="nucleotide sequence ID" value="NZ_RFFH01000014.1"/>
</dbReference>
<organism evidence="2 3">
    <name type="scientific">Nocardia stercoris</name>
    <dbReference type="NCBI Taxonomy" id="2483361"/>
    <lineage>
        <taxon>Bacteria</taxon>
        <taxon>Bacillati</taxon>
        <taxon>Actinomycetota</taxon>
        <taxon>Actinomycetes</taxon>
        <taxon>Mycobacteriales</taxon>
        <taxon>Nocardiaceae</taxon>
        <taxon>Nocardia</taxon>
    </lineage>
</organism>
<dbReference type="AlphaFoldDB" id="A0A3M2KWW3"/>
<evidence type="ECO:0000313" key="3">
    <source>
        <dbReference type="Proteomes" id="UP000279275"/>
    </source>
</evidence>
<evidence type="ECO:0000256" key="1">
    <source>
        <dbReference type="SAM" id="MobiDB-lite"/>
    </source>
</evidence>
<protein>
    <submittedName>
        <fullName evidence="2">Uncharacterized protein</fullName>
    </submittedName>
</protein>
<dbReference type="Proteomes" id="UP000279275">
    <property type="component" value="Unassembled WGS sequence"/>
</dbReference>
<comment type="caution">
    <text evidence="2">The sequence shown here is derived from an EMBL/GenBank/DDBJ whole genome shotgun (WGS) entry which is preliminary data.</text>
</comment>
<reference evidence="2 3" key="1">
    <citation type="submission" date="2018-10" db="EMBL/GenBank/DDBJ databases">
        <title>Isolation from cow dung.</title>
        <authorList>
            <person name="Ling L."/>
        </authorList>
    </citation>
    <scope>NUCLEOTIDE SEQUENCE [LARGE SCALE GENOMIC DNA]</scope>
    <source>
        <strain evidence="2 3">NEAU-LL90</strain>
    </source>
</reference>
<feature type="compositionally biased region" description="Pro residues" evidence="1">
    <location>
        <begin position="111"/>
        <end position="126"/>
    </location>
</feature>
<sequence>MNPTILDPALLRRLAAEHIRVQGALEQWSLVPKDWLDDYKITRGKIADQLHASLVDYYNIRHDAGMALAAQHKETADALNQAADDIEKADQEGGAAIQNLGLGDHGTTPRHPAPTTPGHPVQPPGPVTTGGPEHPVAQHHPVSGPPPSAGVPTGAPHEPGATPDAGGPAQARPSAPLDAGPVVQHETPALGQVPPGGVVGQQSWPGSVPGIAPDIAGPPGGGPVPSLPGGPLAAGPSVGDVPAMVDPYANAVAPGAADGTATADATVDADSDLALAKALLGAVLAAAESPVGLEWAVSAMRGPFGLRLFLTSTEGRGWLPAGLHVPRSVSMPWQWDELLGSGRTSAWEGIADPARVLAEFGLVWGPRVQGRVTAVASSAPIDSGLEQGLGDAAVAGLVGPAYDHDLRVATAGSVDRLGLTGTPQALDSVAAVADSMVAPVLQALAADAHAAVGGAVSTPAEARPARVLREQILTTLQAGMAVPRQLWDDLRSLDELLAAAMLSRRVDAGRVDLGALTADEGSEVLRAMVFERRCTELALLLAGEPDQQSLRDAMYAHQQIAAHPQFAPAEAGATTEIAAPGGTSVAPATAGGPPGGVSVAPAADRAPRPAPTGAVVPPTISVAPAGVSAPATDLPPAVVPRQH</sequence>